<protein>
    <submittedName>
        <fullName evidence="1">Uncharacterized protein</fullName>
    </submittedName>
</protein>
<evidence type="ECO:0000313" key="1">
    <source>
        <dbReference type="EMBL" id="QKJ30986.1"/>
    </source>
</evidence>
<dbReference type="InterPro" id="IPR010916">
    <property type="entry name" value="TonB_box_CS"/>
</dbReference>
<evidence type="ECO:0000313" key="2">
    <source>
        <dbReference type="Proteomes" id="UP000505355"/>
    </source>
</evidence>
<keyword evidence="2" id="KW-1185">Reference proteome</keyword>
<dbReference type="KEGG" id="mmab:HQ865_14905"/>
<dbReference type="Proteomes" id="UP000505355">
    <property type="component" value="Chromosome"/>
</dbReference>
<proteinExistence type="predicted"/>
<dbReference type="AlphaFoldDB" id="A0A7D4Q228"/>
<dbReference type="PROSITE" id="PS00430">
    <property type="entry name" value="TONB_DEPENDENT_REC_1"/>
    <property type="match status" value="1"/>
</dbReference>
<name>A0A7D4Q228_9SPHI</name>
<accession>A0A7D4Q228</accession>
<gene>
    <name evidence="1" type="ORF">HQ865_14905</name>
</gene>
<reference evidence="1 2" key="1">
    <citation type="submission" date="2020-05" db="EMBL/GenBank/DDBJ databases">
        <title>Mucilaginibacter mali sp. nov.</title>
        <authorList>
            <person name="Kim H.S."/>
            <person name="Lee K.C."/>
            <person name="Suh M.K."/>
            <person name="Kim J.-S."/>
            <person name="Han K.-I."/>
            <person name="Eom M.K."/>
            <person name="Shin Y.K."/>
            <person name="Lee J.-S."/>
        </authorList>
    </citation>
    <scope>NUCLEOTIDE SEQUENCE [LARGE SCALE GENOMIC DNA]</scope>
    <source>
        <strain evidence="1 2">G2-14</strain>
    </source>
</reference>
<sequence length="176" mass="20111">MKRTIIIAFIFIAILLLIDYFASQKVPVASVAKKHQKTEYVPLKREQSKDTLVVRGEQMVFFMPTQKEFDAMVEKEGEDSGANEMMGDFDEYMSQVIDSLKKNPWLKTTITHKQVVTVVLANGRKVNIDCTKDDNIVGSILCDGNKEPQVDYGVSTSDDYWAMIDNYYGQKQKHDQ</sequence>
<dbReference type="RefSeq" id="WP_173415655.1">
    <property type="nucleotide sequence ID" value="NZ_CP054139.1"/>
</dbReference>
<dbReference type="EMBL" id="CP054139">
    <property type="protein sequence ID" value="QKJ30986.1"/>
    <property type="molecule type" value="Genomic_DNA"/>
</dbReference>
<organism evidence="1 2">
    <name type="scientific">Mucilaginibacter mali</name>
    <dbReference type="NCBI Taxonomy" id="2740462"/>
    <lineage>
        <taxon>Bacteria</taxon>
        <taxon>Pseudomonadati</taxon>
        <taxon>Bacteroidota</taxon>
        <taxon>Sphingobacteriia</taxon>
        <taxon>Sphingobacteriales</taxon>
        <taxon>Sphingobacteriaceae</taxon>
        <taxon>Mucilaginibacter</taxon>
    </lineage>
</organism>